<dbReference type="EC" id="4.2.2.3" evidence="1"/>
<dbReference type="InterPro" id="IPR012334">
    <property type="entry name" value="Pectin_lyas_fold"/>
</dbReference>
<dbReference type="Proteomes" id="UP000029644">
    <property type="component" value="Unassembled WGS sequence"/>
</dbReference>
<dbReference type="Proteomes" id="UP000029643">
    <property type="component" value="Unassembled WGS sequence"/>
</dbReference>
<comment type="caution">
    <text evidence="1">The sequence shown here is derived from an EMBL/GenBank/DDBJ whole genome shotgun (WGS) entry which is preliminary data.</text>
</comment>
<name>A0A090VHT9_9FLAO</name>
<proteinExistence type="predicted"/>
<gene>
    <name evidence="2" type="ORF">JCM19274_2993</name>
    <name evidence="1" type="ORF">JCM19300_3477</name>
</gene>
<evidence type="ECO:0000313" key="3">
    <source>
        <dbReference type="Proteomes" id="UP000029644"/>
    </source>
</evidence>
<dbReference type="GO" id="GO:0045135">
    <property type="term" value="F:poly(beta-D-mannuronate) lyase activity"/>
    <property type="evidence" value="ECO:0007669"/>
    <property type="project" value="UniProtKB-EC"/>
</dbReference>
<dbReference type="EMBL" id="BBNQ01000008">
    <property type="protein sequence ID" value="GAL62909.1"/>
    <property type="molecule type" value="Genomic_DNA"/>
</dbReference>
<reference evidence="1 3" key="1">
    <citation type="journal article" date="2014" name="Genome Announc.">
        <title>Draft Genome Sequences of Marine Flavobacterium Algibacter lectus Strains SS8 and NR4.</title>
        <authorList>
            <person name="Takatani N."/>
            <person name="Nakanishi M."/>
            <person name="Meirelles P."/>
            <person name="Mino S."/>
            <person name="Suda W."/>
            <person name="Oshima K."/>
            <person name="Hattori M."/>
            <person name="Ohkuma M."/>
            <person name="Hosokawa M."/>
            <person name="Miyashita K."/>
            <person name="Thompson F.L."/>
            <person name="Niwa A."/>
            <person name="Sawabe T."/>
            <person name="Sawabe T."/>
        </authorList>
    </citation>
    <scope>NUCLEOTIDE SEQUENCE [LARGE SCALE GENOMIC DNA]</scope>
    <source>
        <strain evidence="2">JCM 19274</strain>
        <strain evidence="1 3">JCM 19300</strain>
    </source>
</reference>
<dbReference type="AlphaFoldDB" id="A0A090VHT9"/>
<dbReference type="Gene3D" id="2.160.20.10">
    <property type="entry name" value="Single-stranded right-handed beta-helix, Pectin lyase-like"/>
    <property type="match status" value="1"/>
</dbReference>
<dbReference type="SUPFAM" id="SSF51126">
    <property type="entry name" value="Pectin lyase-like"/>
    <property type="match status" value="1"/>
</dbReference>
<evidence type="ECO:0000313" key="1">
    <source>
        <dbReference type="EMBL" id="GAL62909.1"/>
    </source>
</evidence>
<dbReference type="InterPro" id="IPR011050">
    <property type="entry name" value="Pectin_lyase_fold/virulence"/>
</dbReference>
<organism evidence="1 3">
    <name type="scientific">Algibacter lectus</name>
    <dbReference type="NCBI Taxonomy" id="221126"/>
    <lineage>
        <taxon>Bacteria</taxon>
        <taxon>Pseudomonadati</taxon>
        <taxon>Bacteroidota</taxon>
        <taxon>Flavobacteriia</taxon>
        <taxon>Flavobacteriales</taxon>
        <taxon>Flavobacteriaceae</taxon>
        <taxon>Algibacter</taxon>
    </lineage>
</organism>
<keyword evidence="1" id="KW-0456">Lyase</keyword>
<dbReference type="EMBL" id="BBNU01000007">
    <property type="protein sequence ID" value="GAL79581.1"/>
    <property type="molecule type" value="Genomic_DNA"/>
</dbReference>
<evidence type="ECO:0000313" key="2">
    <source>
        <dbReference type="EMBL" id="GAL79581.1"/>
    </source>
</evidence>
<accession>A0A090VHT9</accession>
<protein>
    <submittedName>
        <fullName evidence="1">Alginate lyase</fullName>
        <ecNumber evidence="1">4.2.2.3</ecNumber>
    </submittedName>
</protein>
<sequence>MSNHFGLAVSGCDISDFNYVLKVYKQSFSEKITFENTSISNCENGLELSEETNDKGDYNTEYLTVNNCTFDNVKQNVIDYYRGGYDESTIGGNLLVTNSTFTNCGANEQNKILLNHRGIVYVNIAKNTFKDNKVDYVSILWGAKENYASDNDISNSGEIKTEENLKMKLMY</sequence>